<reference evidence="1" key="1">
    <citation type="submission" date="2018-05" db="EMBL/GenBank/DDBJ databases">
        <authorList>
            <person name="Lanie J.A."/>
            <person name="Ng W.-L."/>
            <person name="Kazmierczak K.M."/>
            <person name="Andrzejewski T.M."/>
            <person name="Davidsen T.M."/>
            <person name="Wayne K.J."/>
            <person name="Tettelin H."/>
            <person name="Glass J.I."/>
            <person name="Rusch D."/>
            <person name="Podicherti R."/>
            <person name="Tsui H.-C.T."/>
            <person name="Winkler M.E."/>
        </authorList>
    </citation>
    <scope>NUCLEOTIDE SEQUENCE</scope>
</reference>
<organism evidence="1">
    <name type="scientific">marine metagenome</name>
    <dbReference type="NCBI Taxonomy" id="408172"/>
    <lineage>
        <taxon>unclassified sequences</taxon>
        <taxon>metagenomes</taxon>
        <taxon>ecological metagenomes</taxon>
    </lineage>
</organism>
<name>A0A382TI90_9ZZZZ</name>
<dbReference type="Pfam" id="PF18886">
    <property type="entry name" value="DUF5649"/>
    <property type="match status" value="4"/>
</dbReference>
<feature type="non-terminal residue" evidence="1">
    <location>
        <position position="1"/>
    </location>
</feature>
<proteinExistence type="predicted"/>
<dbReference type="InterPro" id="IPR043709">
    <property type="entry name" value="DUF5649"/>
</dbReference>
<evidence type="ECO:0000313" key="1">
    <source>
        <dbReference type="EMBL" id="SVD21830.1"/>
    </source>
</evidence>
<gene>
    <name evidence="1" type="ORF">METZ01_LOCUS374684</name>
</gene>
<accession>A0A382TI90</accession>
<feature type="non-terminal residue" evidence="1">
    <location>
        <position position="301"/>
    </location>
</feature>
<dbReference type="EMBL" id="UINC01136829">
    <property type="protein sequence ID" value="SVD21830.1"/>
    <property type="molecule type" value="Genomic_DNA"/>
</dbReference>
<protein>
    <submittedName>
        <fullName evidence="1">Uncharacterized protein</fullName>
    </submittedName>
</protein>
<dbReference type="AlphaFoldDB" id="A0A382TI90"/>
<sequence>VSGTYSVTAGGVVSDSGDLDIEGATTILASGSNVVLDRATHDFTGAVGVTGAAVELVDANGIVLGDSTVSGAYQVTATAGGDITDAGVLDIDGAATFTAANGRSITLDSSNTFSGTVAFSSGGTLTNVEVKDTTAFVLAETANLTLSGNLTVTTGGALTDTNVITVPGTTTITATGQVVDLDHTSNNFATILFGSSSNAVASVEVVDTNAIAIGASKSTGNFTVTAGDDVTDSGTVTVGGNLSVTTSASDGLINMGTLEVDGTIALTTNGDGAATVVNDAEIDFAASTVGGALSATATTGN</sequence>